<dbReference type="AlphaFoldDB" id="A0A1Y2FBJ2"/>
<sequence length="447" mass="49400">MSYEMLSTSETDRDSPPLPLPLRQGHHRRTQLWNVGTFVLVGIVAVFAGMTHADSSRLWDSLHAERERIDNLRADQLVQEAKLSVAAGGGTAGGAGGSSMLRTVVGGRSFAPQYYGQGTCSSADFLASIAKITVNPDGSSRNLPTDNTYELADFDYSFDLPAGCPKPHVFTSAEACDLVDAFGGIFLRGDSLMRHITNALFMTLRNRRDGAVQQDQDVCFGDRMFDDQKDCRKIALYDSQDKTLFAEPVCSNKTWLYFEQTPCPVEPSAYVPKFLDWRSQLPTNKSSLSTVVIQSFGLHCHMLTSIPIFGVFKPLLTHAASAFPRPFLLWLGLSAPGSNKPVEYLKTQGANQITKYNEEIRAILPTLQGESETPAQGSMAIMETYGMTDGAKSFDGTHYMWQVNMEKAHLILNYLDLLWGETRALGGLWNLTELCPPGKFSYQCSQQ</sequence>
<dbReference type="EMBL" id="MCGR01000023">
    <property type="protein sequence ID" value="ORY81279.1"/>
    <property type="molecule type" value="Genomic_DNA"/>
</dbReference>
<keyword evidence="2" id="KW-0812">Transmembrane</keyword>
<feature type="transmembrane region" description="Helical" evidence="2">
    <location>
        <begin position="32"/>
        <end position="50"/>
    </location>
</feature>
<accession>A0A1Y2FBJ2</accession>
<keyword evidence="2" id="KW-0472">Membrane</keyword>
<evidence type="ECO:0000313" key="3">
    <source>
        <dbReference type="EMBL" id="ORY81279.1"/>
    </source>
</evidence>
<dbReference type="STRING" id="106004.A0A1Y2FBJ2"/>
<dbReference type="OrthoDB" id="2520872at2759"/>
<reference evidence="3 4" key="1">
    <citation type="submission" date="2016-07" db="EMBL/GenBank/DDBJ databases">
        <title>Pervasive Adenine N6-methylation of Active Genes in Fungi.</title>
        <authorList>
            <consortium name="DOE Joint Genome Institute"/>
            <person name="Mondo S.J."/>
            <person name="Dannebaum R.O."/>
            <person name="Kuo R.C."/>
            <person name="Labutti K."/>
            <person name="Haridas S."/>
            <person name="Kuo A."/>
            <person name="Salamov A."/>
            <person name="Ahrendt S.R."/>
            <person name="Lipzen A."/>
            <person name="Sullivan W."/>
            <person name="Andreopoulos W.B."/>
            <person name="Clum A."/>
            <person name="Lindquist E."/>
            <person name="Daum C."/>
            <person name="Ramamoorthy G.K."/>
            <person name="Gryganskyi A."/>
            <person name="Culley D."/>
            <person name="Magnuson J.K."/>
            <person name="James T.Y."/>
            <person name="O'Malley M.A."/>
            <person name="Stajich J.E."/>
            <person name="Spatafora J.W."/>
            <person name="Visel A."/>
            <person name="Grigoriev I.V."/>
        </authorList>
    </citation>
    <scope>NUCLEOTIDE SEQUENCE [LARGE SCALE GENOMIC DNA]</scope>
    <source>
        <strain evidence="3 4">62-1032</strain>
    </source>
</reference>
<keyword evidence="2" id="KW-1133">Transmembrane helix</keyword>
<feature type="region of interest" description="Disordered" evidence="1">
    <location>
        <begin position="1"/>
        <end position="23"/>
    </location>
</feature>
<dbReference type="InParanoid" id="A0A1Y2FBJ2"/>
<evidence type="ECO:0000256" key="1">
    <source>
        <dbReference type="SAM" id="MobiDB-lite"/>
    </source>
</evidence>
<name>A0A1Y2FBJ2_9BASI</name>
<organism evidence="3 4">
    <name type="scientific">Leucosporidium creatinivorum</name>
    <dbReference type="NCBI Taxonomy" id="106004"/>
    <lineage>
        <taxon>Eukaryota</taxon>
        <taxon>Fungi</taxon>
        <taxon>Dikarya</taxon>
        <taxon>Basidiomycota</taxon>
        <taxon>Pucciniomycotina</taxon>
        <taxon>Microbotryomycetes</taxon>
        <taxon>Leucosporidiales</taxon>
        <taxon>Leucosporidium</taxon>
    </lineage>
</organism>
<gene>
    <name evidence="3" type="ORF">BCR35DRAFT_304154</name>
</gene>
<proteinExistence type="predicted"/>
<dbReference type="Proteomes" id="UP000193467">
    <property type="component" value="Unassembled WGS sequence"/>
</dbReference>
<keyword evidence="4" id="KW-1185">Reference proteome</keyword>
<evidence type="ECO:0000313" key="4">
    <source>
        <dbReference type="Proteomes" id="UP000193467"/>
    </source>
</evidence>
<protein>
    <submittedName>
        <fullName evidence="3">Uncharacterized protein</fullName>
    </submittedName>
</protein>
<comment type="caution">
    <text evidence="3">The sequence shown here is derived from an EMBL/GenBank/DDBJ whole genome shotgun (WGS) entry which is preliminary data.</text>
</comment>
<evidence type="ECO:0000256" key="2">
    <source>
        <dbReference type="SAM" id="Phobius"/>
    </source>
</evidence>